<comment type="caution">
    <text evidence="10">The sequence shown here is derived from an EMBL/GenBank/DDBJ whole genome shotgun (WGS) entry which is preliminary data.</text>
</comment>
<evidence type="ECO:0000256" key="6">
    <source>
        <dbReference type="ARBA" id="ARBA00023136"/>
    </source>
</evidence>
<name>A0A9D4UJ06_ADICA</name>
<keyword evidence="3 9" id="KW-0812">Transmembrane</keyword>
<evidence type="ECO:0000256" key="5">
    <source>
        <dbReference type="ARBA" id="ARBA00022989"/>
    </source>
</evidence>
<dbReference type="OrthoDB" id="75720at2759"/>
<sequence>MGELSAGAVGAEWNSLYLQLLYQALGWFAFAAWSCSFYPQIVLNFTRKSVVGLNFDYILLNSTKHSCYLIYNASMYFSPVIQYQYHVKYGFSELIPVAPSDVAFSIHAVLMTWLLAYQIIIYERGSQGVSKAAIAISGGAWIVAAICLGLAWPQGRWLWLISNFNLIQVVLALIKYMPQVWLNYERKSTFGWSIGNVLFDMSGGVGNFFQMAVQSIDQGSLDNFSGNLGKILLSSIVIVFDLLFTVQHYILYHDSKGSGPSYVALDLEDEKAEANKLPV</sequence>
<evidence type="ECO:0000256" key="9">
    <source>
        <dbReference type="SAM" id="Phobius"/>
    </source>
</evidence>
<dbReference type="GO" id="GO:0005765">
    <property type="term" value="C:lysosomal membrane"/>
    <property type="evidence" value="ECO:0007669"/>
    <property type="project" value="UniProtKB-SubCell"/>
</dbReference>
<dbReference type="InterPro" id="IPR006603">
    <property type="entry name" value="PQ-loop_rpt"/>
</dbReference>
<keyword evidence="5 9" id="KW-1133">Transmembrane helix</keyword>
<protein>
    <recommendedName>
        <fullName evidence="8">Cystinosin homolog</fullName>
    </recommendedName>
</protein>
<evidence type="ECO:0000313" key="11">
    <source>
        <dbReference type="Proteomes" id="UP000886520"/>
    </source>
</evidence>
<dbReference type="InterPro" id="IPR005282">
    <property type="entry name" value="LC_transporter"/>
</dbReference>
<feature type="transmembrane region" description="Helical" evidence="9">
    <location>
        <begin position="189"/>
        <end position="211"/>
    </location>
</feature>
<dbReference type="PANTHER" id="PTHR13131:SF5">
    <property type="entry name" value="CYSTINOSIN"/>
    <property type="match status" value="1"/>
</dbReference>
<keyword evidence="7" id="KW-0458">Lysosome</keyword>
<feature type="transmembrane region" description="Helical" evidence="9">
    <location>
        <begin position="231"/>
        <end position="252"/>
    </location>
</feature>
<evidence type="ECO:0000256" key="2">
    <source>
        <dbReference type="ARBA" id="ARBA00022448"/>
    </source>
</evidence>
<feature type="transmembrane region" description="Helical" evidence="9">
    <location>
        <begin position="102"/>
        <end position="120"/>
    </location>
</feature>
<feature type="transmembrane region" description="Helical" evidence="9">
    <location>
        <begin position="157"/>
        <end position="177"/>
    </location>
</feature>
<evidence type="ECO:0000256" key="1">
    <source>
        <dbReference type="ARBA" id="ARBA00004155"/>
    </source>
</evidence>
<dbReference type="Proteomes" id="UP000886520">
    <property type="component" value="Chromosome 16"/>
</dbReference>
<feature type="transmembrane region" description="Helical" evidence="9">
    <location>
        <begin position="132"/>
        <end position="151"/>
    </location>
</feature>
<feature type="transmembrane region" description="Helical" evidence="9">
    <location>
        <begin position="66"/>
        <end position="82"/>
    </location>
</feature>
<dbReference type="EMBL" id="JABFUD020000016">
    <property type="protein sequence ID" value="KAI5068266.1"/>
    <property type="molecule type" value="Genomic_DNA"/>
</dbReference>
<evidence type="ECO:0000313" key="10">
    <source>
        <dbReference type="EMBL" id="KAI5068266.1"/>
    </source>
</evidence>
<accession>A0A9D4UJ06</accession>
<evidence type="ECO:0000256" key="8">
    <source>
        <dbReference type="ARBA" id="ARBA00074957"/>
    </source>
</evidence>
<evidence type="ECO:0000256" key="4">
    <source>
        <dbReference type="ARBA" id="ARBA00022737"/>
    </source>
</evidence>
<keyword evidence="4" id="KW-0677">Repeat</keyword>
<dbReference type="Pfam" id="PF04193">
    <property type="entry name" value="PQ-loop"/>
    <property type="match status" value="2"/>
</dbReference>
<evidence type="ECO:0000256" key="3">
    <source>
        <dbReference type="ARBA" id="ARBA00022692"/>
    </source>
</evidence>
<feature type="transmembrane region" description="Helical" evidence="9">
    <location>
        <begin position="20"/>
        <end position="45"/>
    </location>
</feature>
<comment type="subcellular location">
    <subcellularLocation>
        <location evidence="1">Lysosome membrane</location>
        <topology evidence="1">Multi-pass membrane protein</topology>
    </subcellularLocation>
</comment>
<dbReference type="FunFam" id="1.20.1280.290:FF:000018">
    <property type="entry name" value="Cystinosin homolog"/>
    <property type="match status" value="1"/>
</dbReference>
<reference evidence="10" key="1">
    <citation type="submission" date="2021-01" db="EMBL/GenBank/DDBJ databases">
        <title>Adiantum capillus-veneris genome.</title>
        <authorList>
            <person name="Fang Y."/>
            <person name="Liao Q."/>
        </authorList>
    </citation>
    <scope>NUCLEOTIDE SEQUENCE</scope>
    <source>
        <strain evidence="10">H3</strain>
        <tissue evidence="10">Leaf</tissue>
    </source>
</reference>
<organism evidence="10 11">
    <name type="scientific">Adiantum capillus-veneris</name>
    <name type="common">Maidenhair fern</name>
    <dbReference type="NCBI Taxonomy" id="13818"/>
    <lineage>
        <taxon>Eukaryota</taxon>
        <taxon>Viridiplantae</taxon>
        <taxon>Streptophyta</taxon>
        <taxon>Embryophyta</taxon>
        <taxon>Tracheophyta</taxon>
        <taxon>Polypodiopsida</taxon>
        <taxon>Polypodiidae</taxon>
        <taxon>Polypodiales</taxon>
        <taxon>Pteridineae</taxon>
        <taxon>Pteridaceae</taxon>
        <taxon>Vittarioideae</taxon>
        <taxon>Adiantum</taxon>
    </lineage>
</organism>
<evidence type="ECO:0000256" key="7">
    <source>
        <dbReference type="ARBA" id="ARBA00023228"/>
    </source>
</evidence>
<dbReference type="GO" id="GO:0015184">
    <property type="term" value="F:L-cystine transmembrane transporter activity"/>
    <property type="evidence" value="ECO:0007669"/>
    <property type="project" value="TreeGrafter"/>
</dbReference>
<keyword evidence="6 9" id="KW-0472">Membrane</keyword>
<keyword evidence="2" id="KW-0813">Transport</keyword>
<dbReference type="Gene3D" id="1.20.1280.290">
    <property type="match status" value="1"/>
</dbReference>
<dbReference type="PANTHER" id="PTHR13131">
    <property type="entry name" value="CYSTINOSIN"/>
    <property type="match status" value="1"/>
</dbReference>
<gene>
    <name evidence="10" type="ORF">GOP47_0016611</name>
</gene>
<keyword evidence="11" id="KW-1185">Reference proteome</keyword>
<proteinExistence type="predicted"/>
<dbReference type="AlphaFoldDB" id="A0A9D4UJ06"/>
<dbReference type="SMART" id="SM00679">
    <property type="entry name" value="CTNS"/>
    <property type="match status" value="2"/>
</dbReference>